<dbReference type="Gene3D" id="3.40.50.720">
    <property type="entry name" value="NAD(P)-binding Rossmann-like Domain"/>
    <property type="match status" value="1"/>
</dbReference>
<dbReference type="GO" id="GO:0044877">
    <property type="term" value="F:protein-containing complex binding"/>
    <property type="evidence" value="ECO:0007669"/>
    <property type="project" value="TreeGrafter"/>
</dbReference>
<dbReference type="PANTHER" id="PTHR12126">
    <property type="entry name" value="NADH-UBIQUINONE OXIDOREDUCTASE 39 KDA SUBUNIT-RELATED"/>
    <property type="match status" value="1"/>
</dbReference>
<evidence type="ECO:0000259" key="1">
    <source>
        <dbReference type="Pfam" id="PF13460"/>
    </source>
</evidence>
<sequence length="307" mass="32666">MDVLVIGGSGFIGTRLCAELSNRGHNVTAVSRSPDNSELPADVDTKMGDVTAYDSLSGSFADIDAVYNLVALSPLFKPSGGDKMHDVIHRRGTENVVRAAEANGVSHLIQISALGADPDGSTAYIQAKGRAETAVTESDTDLEFTIFRPSVVFGDGGEFVSFTKLLAPPYVSALPGGGKTRFQPIWVNDLVPMLADAIDADTHHGEIYEIGGPERLTLAEIAKTIHTADGRSTTIVPVPMSLAKIGLTVGDVIPGFPIGVDQYRSLQFDNVTDENDIDAFEKSLDDLTTLEAYLSGEDKQDDTRVPA</sequence>
<name>G0LMV9_HALWC</name>
<dbReference type="PANTHER" id="PTHR12126:SF11">
    <property type="entry name" value="NADH DEHYDROGENASE [UBIQUINONE] 1 ALPHA SUBCOMPLEX SUBUNIT 9, MITOCHONDRIAL"/>
    <property type="match status" value="1"/>
</dbReference>
<dbReference type="InterPro" id="IPR016040">
    <property type="entry name" value="NAD(P)-bd_dom"/>
</dbReference>
<dbReference type="EMBL" id="FR746099">
    <property type="protein sequence ID" value="CCC41429.1"/>
    <property type="molecule type" value="Genomic_DNA"/>
</dbReference>
<dbReference type="SUPFAM" id="SSF51735">
    <property type="entry name" value="NAD(P)-binding Rossmann-fold domains"/>
    <property type="match status" value="1"/>
</dbReference>
<dbReference type="InterPro" id="IPR051207">
    <property type="entry name" value="ComplexI_NDUFA9_subunit"/>
</dbReference>
<feature type="domain" description="NAD(P)-binding" evidence="1">
    <location>
        <begin position="7"/>
        <end position="151"/>
    </location>
</feature>
<dbReference type="FunFam" id="3.40.50.720:FF:000702">
    <property type="entry name" value="NADH dehydrogenase (Ubiquinone)"/>
    <property type="match status" value="1"/>
</dbReference>
<dbReference type="KEGG" id="hwc:Hqrw_3688"/>
<dbReference type="Pfam" id="PF13460">
    <property type="entry name" value="NAD_binding_10"/>
    <property type="match status" value="1"/>
</dbReference>
<proteinExistence type="predicted"/>
<organism evidence="2 3">
    <name type="scientific">Haloquadratum walsbyi (strain DSM 16854 / JCM 12705 / C23)</name>
    <dbReference type="NCBI Taxonomy" id="768065"/>
    <lineage>
        <taxon>Archaea</taxon>
        <taxon>Methanobacteriati</taxon>
        <taxon>Methanobacteriota</taxon>
        <taxon>Stenosarchaea group</taxon>
        <taxon>Halobacteria</taxon>
        <taxon>Halobacteriales</taxon>
        <taxon>Haloferacaceae</taxon>
        <taxon>Haloquadratum</taxon>
    </lineage>
</organism>
<gene>
    <name evidence="2" type="primary">nolA2</name>
    <name evidence="2" type="ordered locus">Hqrw_3688</name>
</gene>
<dbReference type="Proteomes" id="UP000007954">
    <property type="component" value="Chromosome"/>
</dbReference>
<evidence type="ECO:0000313" key="3">
    <source>
        <dbReference type="Proteomes" id="UP000007954"/>
    </source>
</evidence>
<dbReference type="AlphaFoldDB" id="G0LMV9"/>
<reference evidence="2 3" key="1">
    <citation type="journal article" date="2011" name="PLoS ONE">
        <title>Haloquadratum walsbyi: limited diversity in a global pond.</title>
        <authorList>
            <person name="Dyall-Smith M."/>
            <person name="Pfeiffer F."/>
            <person name="Klee K."/>
            <person name="Palm P."/>
            <person name="Gross K."/>
            <person name="Schuster S.C."/>
            <person name="Rampp M."/>
            <person name="Oesterhelt D."/>
        </authorList>
    </citation>
    <scope>NUCLEOTIDE SEQUENCE [LARGE SCALE GENOMIC DNA]</scope>
    <source>
        <strain evidence="3">DSM 16854 / JCM 12705 / C23</strain>
    </source>
</reference>
<protein>
    <submittedName>
        <fullName evidence="2">ArNOG06768 family NADH-binding domain protein</fullName>
    </submittedName>
</protein>
<evidence type="ECO:0000313" key="2">
    <source>
        <dbReference type="EMBL" id="CCC41429.1"/>
    </source>
</evidence>
<dbReference type="HOGENOM" id="CLU_007383_6_5_2"/>
<dbReference type="GeneID" id="12448536"/>
<accession>G0LMV9</accession>
<dbReference type="RefSeq" id="WP_014556799.1">
    <property type="nucleotide sequence ID" value="NC_017459.1"/>
</dbReference>
<dbReference type="CDD" id="cd05271">
    <property type="entry name" value="NDUFA9_like_SDR_a"/>
    <property type="match status" value="1"/>
</dbReference>
<dbReference type="InterPro" id="IPR036291">
    <property type="entry name" value="NAD(P)-bd_dom_sf"/>
</dbReference>
<dbReference type="OrthoDB" id="213145at2157"/>